<evidence type="ECO:0000313" key="2">
    <source>
        <dbReference type="EMBL" id="KAJ7603571.1"/>
    </source>
</evidence>
<accession>A0AAD7AXV4</accession>
<evidence type="ECO:0000313" key="3">
    <source>
        <dbReference type="Proteomes" id="UP001221142"/>
    </source>
</evidence>
<dbReference type="InterPro" id="IPR021054">
    <property type="entry name" value="Cell_wall_mannoprotein_1"/>
</dbReference>
<keyword evidence="1" id="KW-0732">Signal</keyword>
<dbReference type="Proteomes" id="UP001221142">
    <property type="component" value="Unassembled WGS sequence"/>
</dbReference>
<organism evidence="2 3">
    <name type="scientific">Roridomyces roridus</name>
    <dbReference type="NCBI Taxonomy" id="1738132"/>
    <lineage>
        <taxon>Eukaryota</taxon>
        <taxon>Fungi</taxon>
        <taxon>Dikarya</taxon>
        <taxon>Basidiomycota</taxon>
        <taxon>Agaricomycotina</taxon>
        <taxon>Agaricomycetes</taxon>
        <taxon>Agaricomycetidae</taxon>
        <taxon>Agaricales</taxon>
        <taxon>Marasmiineae</taxon>
        <taxon>Mycenaceae</taxon>
        <taxon>Roridomyces</taxon>
    </lineage>
</organism>
<dbReference type="Pfam" id="PF12296">
    <property type="entry name" value="HsbA"/>
    <property type="match status" value="1"/>
</dbReference>
<keyword evidence="3" id="KW-1185">Reference proteome</keyword>
<dbReference type="PANTHER" id="PTHR38123:SF1">
    <property type="entry name" value="HYDROPHOBIC SURFACE BINDING PROTEIN"/>
    <property type="match status" value="1"/>
</dbReference>
<comment type="caution">
    <text evidence="2">The sequence shown here is derived from an EMBL/GenBank/DDBJ whole genome shotgun (WGS) entry which is preliminary data.</text>
</comment>
<dbReference type="AlphaFoldDB" id="A0AAD7AXV4"/>
<name>A0AAD7AXV4_9AGAR</name>
<reference evidence="2" key="1">
    <citation type="submission" date="2023-03" db="EMBL/GenBank/DDBJ databases">
        <title>Massive genome expansion in bonnet fungi (Mycena s.s.) driven by repeated elements and novel gene families across ecological guilds.</title>
        <authorList>
            <consortium name="Lawrence Berkeley National Laboratory"/>
            <person name="Harder C.B."/>
            <person name="Miyauchi S."/>
            <person name="Viragh M."/>
            <person name="Kuo A."/>
            <person name="Thoen E."/>
            <person name="Andreopoulos B."/>
            <person name="Lu D."/>
            <person name="Skrede I."/>
            <person name="Drula E."/>
            <person name="Henrissat B."/>
            <person name="Morin E."/>
            <person name="Kohler A."/>
            <person name="Barry K."/>
            <person name="LaButti K."/>
            <person name="Morin E."/>
            <person name="Salamov A."/>
            <person name="Lipzen A."/>
            <person name="Mereny Z."/>
            <person name="Hegedus B."/>
            <person name="Baldrian P."/>
            <person name="Stursova M."/>
            <person name="Weitz H."/>
            <person name="Taylor A."/>
            <person name="Grigoriev I.V."/>
            <person name="Nagy L.G."/>
            <person name="Martin F."/>
            <person name="Kauserud H."/>
        </authorList>
    </citation>
    <scope>NUCLEOTIDE SEQUENCE</scope>
    <source>
        <strain evidence="2">9284</strain>
    </source>
</reference>
<sequence>MVQISRILFAAYLVAAGFATPVKRTVAQIEACIANVNTDLTTMGNAINGFPASGLGGALAIHTAAGNLGTALSAGTSALVSTGSLSEADGQVIVGSISAMQSPILNLLNQLGKKKAGFAALPVGGIPAEVLADLQALKTKTTAFSAALIANSPAGQVSIATSIETTIIAGFNTAIAEYE</sequence>
<feature type="signal peptide" evidence="1">
    <location>
        <begin position="1"/>
        <end position="19"/>
    </location>
</feature>
<gene>
    <name evidence="2" type="ORF">FB45DRAFT_1087678</name>
</gene>
<protein>
    <submittedName>
        <fullName evidence="2">Hydrophobic surface binding protein</fullName>
    </submittedName>
</protein>
<proteinExistence type="predicted"/>
<dbReference type="EMBL" id="JARKIF010000137">
    <property type="protein sequence ID" value="KAJ7603571.1"/>
    <property type="molecule type" value="Genomic_DNA"/>
</dbReference>
<evidence type="ECO:0000256" key="1">
    <source>
        <dbReference type="SAM" id="SignalP"/>
    </source>
</evidence>
<dbReference type="PANTHER" id="PTHR38123">
    <property type="entry name" value="CELL WALL SERINE-THREONINE-RICH GALACTOMANNOPROTEIN MP1 (AFU_ORTHOLOGUE AFUA_4G03240)"/>
    <property type="match status" value="1"/>
</dbReference>
<feature type="chain" id="PRO_5042185885" evidence="1">
    <location>
        <begin position="20"/>
        <end position="179"/>
    </location>
</feature>
<dbReference type="GO" id="GO:0005576">
    <property type="term" value="C:extracellular region"/>
    <property type="evidence" value="ECO:0007669"/>
    <property type="project" value="TreeGrafter"/>
</dbReference>
<dbReference type="Gene3D" id="1.20.1280.140">
    <property type="match status" value="1"/>
</dbReference>